<evidence type="ECO:0000313" key="1">
    <source>
        <dbReference type="EMBL" id="POY35514.1"/>
    </source>
</evidence>
<evidence type="ECO:0000313" key="2">
    <source>
        <dbReference type="Proteomes" id="UP000237310"/>
    </source>
</evidence>
<organism evidence="1 2">
    <name type="scientific">Flavobacterium alvei</name>
    <dbReference type="NCBI Taxonomy" id="2080416"/>
    <lineage>
        <taxon>Bacteria</taxon>
        <taxon>Pseudomonadati</taxon>
        <taxon>Bacteroidota</taxon>
        <taxon>Flavobacteriia</taxon>
        <taxon>Flavobacteriales</taxon>
        <taxon>Flavobacteriaceae</taxon>
        <taxon>Flavobacterium</taxon>
    </lineage>
</organism>
<evidence type="ECO:0008006" key="3">
    <source>
        <dbReference type="Google" id="ProtNLM"/>
    </source>
</evidence>
<comment type="caution">
    <text evidence="1">The sequence shown here is derived from an EMBL/GenBank/DDBJ whole genome shotgun (WGS) entry which is preliminary data.</text>
</comment>
<reference evidence="1 2" key="1">
    <citation type="submission" date="2018-01" db="EMBL/GenBank/DDBJ databases">
        <authorList>
            <person name="Gaut B.S."/>
            <person name="Morton B.R."/>
            <person name="Clegg M.T."/>
            <person name="Duvall M.R."/>
        </authorList>
    </citation>
    <scope>NUCLEOTIDE SEQUENCE [LARGE SCALE GENOMIC DNA]</scope>
    <source>
        <strain evidence="1 2">HR-AY</strain>
    </source>
</reference>
<accession>A0A2S4ZYT6</accession>
<proteinExistence type="predicted"/>
<dbReference type="AlphaFoldDB" id="A0A2S4ZYT6"/>
<name>A0A2S4ZYT6_9FLAO</name>
<sequence>MGAWGTGISSNDTYADIYEQFVDLYNDGLSVSEITKRLIDENQETINIEEDAPNFWFAIANAQWECKALDKEIFLKVEHIINSGEDIRIWKELDASPEDLKTREKVLNKFLSKLQTEKDKPRKRTKKKLYNSIFKKGDCLVYKMDNGNYGGAFVLTDEQETEVGTNYIAITTIDKSDKPSIEDFKVADVYVKRVNEISFKGTEMKKEWVDQPQIGGFSALLFKNHGIDIEVIGQLLMHNDYKIRMDRQMGFGWIALKSTLPFKNEYIKINGNPTKTLKLSELIESTGYNSTLPKAGRTWWQKLFGSE</sequence>
<dbReference type="EMBL" id="PQVG01000015">
    <property type="protein sequence ID" value="POY35514.1"/>
    <property type="molecule type" value="Genomic_DNA"/>
</dbReference>
<keyword evidence="2" id="KW-1185">Reference proteome</keyword>
<protein>
    <recommendedName>
        <fullName evidence="3">DUF4259 domain-containing protein</fullName>
    </recommendedName>
</protein>
<dbReference type="Proteomes" id="UP000237310">
    <property type="component" value="Unassembled WGS sequence"/>
</dbReference>
<gene>
    <name evidence="1" type="ORF">C3L50_15970</name>
</gene>
<dbReference type="RefSeq" id="WP_103807185.1">
    <property type="nucleotide sequence ID" value="NZ_PQVG01000015.1"/>
</dbReference>
<dbReference type="OrthoDB" id="362700at2"/>